<keyword evidence="1" id="KW-0812">Transmembrane</keyword>
<feature type="transmembrane region" description="Helical" evidence="1">
    <location>
        <begin position="40"/>
        <end position="57"/>
    </location>
</feature>
<feature type="transmembrane region" description="Helical" evidence="1">
    <location>
        <begin position="69"/>
        <end position="90"/>
    </location>
</feature>
<gene>
    <name evidence="2" type="ORF">AB986_16455</name>
</gene>
<dbReference type="Proteomes" id="UP000035996">
    <property type="component" value="Unassembled WGS sequence"/>
</dbReference>
<name>A0A0J6CW95_9BACL</name>
<dbReference type="Pfam" id="PF06961">
    <property type="entry name" value="DUF1294"/>
    <property type="match status" value="1"/>
</dbReference>
<accession>A0A0J6CW95</accession>
<evidence type="ECO:0000313" key="2">
    <source>
        <dbReference type="EMBL" id="KMM37440.1"/>
    </source>
</evidence>
<dbReference type="AlphaFoldDB" id="A0A0J6CW95"/>
<dbReference type="RefSeq" id="WP_048312407.1">
    <property type="nucleotide sequence ID" value="NZ_CP119526.1"/>
</dbReference>
<evidence type="ECO:0000313" key="3">
    <source>
        <dbReference type="Proteomes" id="UP000035996"/>
    </source>
</evidence>
<proteinExistence type="predicted"/>
<dbReference type="InterPro" id="IPR010718">
    <property type="entry name" value="DUF1294"/>
</dbReference>
<dbReference type="EMBL" id="LELK01000004">
    <property type="protein sequence ID" value="KMM37440.1"/>
    <property type="molecule type" value="Genomic_DNA"/>
</dbReference>
<organism evidence="2 3">
    <name type="scientific">Guptibacillus hwajinpoensis</name>
    <dbReference type="NCBI Taxonomy" id="208199"/>
    <lineage>
        <taxon>Bacteria</taxon>
        <taxon>Bacillati</taxon>
        <taxon>Bacillota</taxon>
        <taxon>Bacilli</taxon>
        <taxon>Bacillales</taxon>
        <taxon>Guptibacillaceae</taxon>
        <taxon>Guptibacillus</taxon>
    </lineage>
</organism>
<dbReference type="STRING" id="157733.AB986_16455"/>
<evidence type="ECO:0000256" key="1">
    <source>
        <dbReference type="SAM" id="Phobius"/>
    </source>
</evidence>
<feature type="transmembrane region" description="Helical" evidence="1">
    <location>
        <begin position="6"/>
        <end position="24"/>
    </location>
</feature>
<comment type="caution">
    <text evidence="2">The sequence shown here is derived from an EMBL/GenBank/DDBJ whole genome shotgun (WGS) entry which is preliminary data.</text>
</comment>
<keyword evidence="3" id="KW-1185">Reference proteome</keyword>
<reference evidence="2" key="1">
    <citation type="submission" date="2015-06" db="EMBL/GenBank/DDBJ databases">
        <authorList>
            <person name="Liu B."/>
            <person name="Wang J."/>
            <person name="Zhu Y."/>
            <person name="Liu G."/>
            <person name="Chen Q."/>
            <person name="Zheng C."/>
            <person name="Che J."/>
            <person name="Ge C."/>
            <person name="Shi H."/>
            <person name="Pan Z."/>
            <person name="Liu X."/>
        </authorList>
    </citation>
    <scope>NUCLEOTIDE SEQUENCE [LARGE SCALE GENOMIC DNA]</scope>
    <source>
        <strain evidence="2">DSM 16346</strain>
    </source>
</reference>
<dbReference type="OrthoDB" id="1698854at2"/>
<keyword evidence="1" id="KW-1133">Transmembrane helix</keyword>
<keyword evidence="1" id="KW-0472">Membrane</keyword>
<protein>
    <submittedName>
        <fullName evidence="2">Membrane protein</fullName>
    </submittedName>
</protein>
<sequence length="92" mass="10764">MDVLTLFLVYLIIMNSWSFIAMGVDKKKAQKRKQRIPEKTLWLFFIIGGSIGGYIGMKYFRHKTKHKQFVYGTPAIIVVHLLLVAVYVYFFS</sequence>